<evidence type="ECO:0000256" key="3">
    <source>
        <dbReference type="ARBA" id="ARBA00022776"/>
    </source>
</evidence>
<keyword evidence="10" id="KW-1185">Reference proteome</keyword>
<dbReference type="Pfam" id="PF04824">
    <property type="entry name" value="Rad21_Rec8"/>
    <property type="match status" value="1"/>
</dbReference>
<dbReference type="PANTHER" id="PTHR12585">
    <property type="entry name" value="SCC1 / RAD21 FAMILY MEMBER"/>
    <property type="match status" value="1"/>
</dbReference>
<evidence type="ECO:0000256" key="6">
    <source>
        <dbReference type="ARBA" id="ARBA00064543"/>
    </source>
</evidence>
<evidence type="ECO:0000259" key="7">
    <source>
        <dbReference type="Pfam" id="PF04824"/>
    </source>
</evidence>
<feature type="domain" description="Rad21/Rec8-like protein N-terminal" evidence="8">
    <location>
        <begin position="1"/>
        <end position="88"/>
    </location>
</feature>
<comment type="subcellular location">
    <subcellularLocation>
        <location evidence="1">Nucleus</location>
    </subcellularLocation>
</comment>
<evidence type="ECO:0000256" key="2">
    <source>
        <dbReference type="ARBA" id="ARBA00009870"/>
    </source>
</evidence>
<dbReference type="PANTHER" id="PTHR12585:SF73">
    <property type="entry name" value="SISTER CHROMATID COHESION 1 PROTEIN 2"/>
    <property type="match status" value="1"/>
</dbReference>
<keyword evidence="5" id="KW-0539">Nucleus</keyword>
<evidence type="ECO:0000313" key="9">
    <source>
        <dbReference type="EMBL" id="KAL3526308.1"/>
    </source>
</evidence>
<keyword evidence="3" id="KW-0131">Cell cycle</keyword>
<sequence length="648" mass="73699">MFYSQWLLSKKVALGTIWVAAHCHKRLKKDQVKQTDISSSVDRILHDEVPVVTYRILAYLLLGVVRIFSKKVDFLFYDCRDVMKNLCDFAGGKKAHKSIEAMRTSYSSITRPKHFELDAFDLEVFVDQDVSSCNVRAPEEIMLADTLRWGVELSNDKYYCPGENSLEVHSSMCTPVKDVYSPHFMDIDTDVTPLSDMNELESRLKKLHGIRFSLEERLEPIMLLEADMPSNEGHQTDGELIQNLDTGAPAEIIRLLDKEKSMEKLRGTNFLLEESLGPRVFSDGGKESILYLPSNEEHQTDGEQIKNLDSRINVMEPETLIRSFDKEQNLESEDMRLPKMTPATNQITAKHPMAITIDAILDSELPGAASPEFIAVCTPATKERARVLKKRKCFFDETIVLSNNVVKRWIDDSSDLVCKRRKAPHTAFHAWRSHKLSNLPQGFMKPIIPCNSVAFVSLVSERKLTRREPVETAEIHVSEVIAEIPVNQVVAVSPVLDRSHEQTPIAPATPVSHSTSLRLHEVQGISKPEISFESIERQLTPNEDQELDVALDEELNSCSGDISGKSKCSVRARKVARYLYEKFQERRRDKGDMLMNLTQVLKGKSRRESARLFYEILVLKTGDYIDVRQENAFGDILVLETPVLQNFY</sequence>
<dbReference type="EMBL" id="JBJUIK010000005">
    <property type="protein sequence ID" value="KAL3526308.1"/>
    <property type="molecule type" value="Genomic_DNA"/>
</dbReference>
<keyword evidence="3" id="KW-0132">Cell division</keyword>
<gene>
    <name evidence="9" type="ORF">ACH5RR_010964</name>
</gene>
<dbReference type="FunFam" id="1.10.10.580:FF:000002">
    <property type="entry name" value="Sister chromatid cohesion 1 protein 4"/>
    <property type="match status" value="1"/>
</dbReference>
<keyword evidence="3" id="KW-0498">Mitosis</keyword>
<dbReference type="SUPFAM" id="SSF46785">
    <property type="entry name" value="Winged helix' DNA-binding domain"/>
    <property type="match status" value="1"/>
</dbReference>
<dbReference type="Gene3D" id="1.10.10.580">
    <property type="entry name" value="Structural maintenance of chromosome 1. Chain E"/>
    <property type="match status" value="1"/>
</dbReference>
<comment type="caution">
    <text evidence="9">The sequence shown here is derived from an EMBL/GenBank/DDBJ whole genome shotgun (WGS) entry which is preliminary data.</text>
</comment>
<dbReference type="Pfam" id="PF04825">
    <property type="entry name" value="Rad21_Rec8_N"/>
    <property type="match status" value="1"/>
</dbReference>
<accession>A0ABD3A9C6</accession>
<evidence type="ECO:0000256" key="4">
    <source>
        <dbReference type="ARBA" id="ARBA00022829"/>
    </source>
</evidence>
<keyword evidence="4" id="KW-0159">Chromosome partition</keyword>
<dbReference type="InterPro" id="IPR006910">
    <property type="entry name" value="Rad21_Rec8_N"/>
</dbReference>
<evidence type="ECO:0000313" key="10">
    <source>
        <dbReference type="Proteomes" id="UP001630127"/>
    </source>
</evidence>
<dbReference type="Proteomes" id="UP001630127">
    <property type="component" value="Unassembled WGS sequence"/>
</dbReference>
<name>A0ABD3A9C6_9GENT</name>
<reference evidence="9 10" key="1">
    <citation type="submission" date="2024-11" db="EMBL/GenBank/DDBJ databases">
        <title>A near-complete genome assembly of Cinchona calisaya.</title>
        <authorList>
            <person name="Lian D.C."/>
            <person name="Zhao X.W."/>
            <person name="Wei L."/>
        </authorList>
    </citation>
    <scope>NUCLEOTIDE SEQUENCE [LARGE SCALE GENOMIC DNA]</scope>
    <source>
        <tissue evidence="9">Nenye</tissue>
    </source>
</reference>
<dbReference type="InterPro" id="IPR039781">
    <property type="entry name" value="Rad21/Rec8-like"/>
</dbReference>
<evidence type="ECO:0000256" key="5">
    <source>
        <dbReference type="ARBA" id="ARBA00023242"/>
    </source>
</evidence>
<dbReference type="InterPro" id="IPR036390">
    <property type="entry name" value="WH_DNA-bd_sf"/>
</dbReference>
<dbReference type="GO" id="GO:0005634">
    <property type="term" value="C:nucleus"/>
    <property type="evidence" value="ECO:0007669"/>
    <property type="project" value="UniProtKB-SubCell"/>
</dbReference>
<comment type="subunit">
    <text evidence="6">Component of the cohesin complex.</text>
</comment>
<evidence type="ECO:0000259" key="8">
    <source>
        <dbReference type="Pfam" id="PF04825"/>
    </source>
</evidence>
<dbReference type="InterPro" id="IPR023093">
    <property type="entry name" value="ScpA-like_C"/>
</dbReference>
<proteinExistence type="inferred from homology"/>
<dbReference type="CDD" id="cd21793">
    <property type="entry name" value="Rad21_Rec8_M_AtSYN1-like"/>
    <property type="match status" value="1"/>
</dbReference>
<dbReference type="GO" id="GO:0007059">
    <property type="term" value="P:chromosome segregation"/>
    <property type="evidence" value="ECO:0007669"/>
    <property type="project" value="UniProtKB-KW"/>
</dbReference>
<comment type="similarity">
    <text evidence="2">Belongs to the rad21 family.</text>
</comment>
<evidence type="ECO:0008006" key="11">
    <source>
        <dbReference type="Google" id="ProtNLM"/>
    </source>
</evidence>
<dbReference type="InterPro" id="IPR006909">
    <property type="entry name" value="Rad21/Rec8_C_eu"/>
</dbReference>
<organism evidence="9 10">
    <name type="scientific">Cinchona calisaya</name>
    <dbReference type="NCBI Taxonomy" id="153742"/>
    <lineage>
        <taxon>Eukaryota</taxon>
        <taxon>Viridiplantae</taxon>
        <taxon>Streptophyta</taxon>
        <taxon>Embryophyta</taxon>
        <taxon>Tracheophyta</taxon>
        <taxon>Spermatophyta</taxon>
        <taxon>Magnoliopsida</taxon>
        <taxon>eudicotyledons</taxon>
        <taxon>Gunneridae</taxon>
        <taxon>Pentapetalae</taxon>
        <taxon>asterids</taxon>
        <taxon>lamiids</taxon>
        <taxon>Gentianales</taxon>
        <taxon>Rubiaceae</taxon>
        <taxon>Cinchonoideae</taxon>
        <taxon>Cinchoneae</taxon>
        <taxon>Cinchona</taxon>
    </lineage>
</organism>
<evidence type="ECO:0000256" key="1">
    <source>
        <dbReference type="ARBA" id="ARBA00004123"/>
    </source>
</evidence>
<feature type="domain" description="Rad21/Rec8-like protein C-terminal eukaryotic" evidence="7">
    <location>
        <begin position="597"/>
        <end position="640"/>
    </location>
</feature>
<protein>
    <recommendedName>
        <fullName evidence="11">Sister chromatid cohesion 1 protein 2</fullName>
    </recommendedName>
</protein>
<dbReference type="AlphaFoldDB" id="A0ABD3A9C6"/>